<sequence length="140" mass="15359">MIPMERASPHERRLLKILRALDVQDRATLIAFAEFLMAGGAAGADSVAGGLERTPAPPEPQHEPRPTQESVVAAIKRLRRVYPMLDAGEMLHETSALMATHLLQGRDAAEVIDDLEVLFVSRYQARLPRTPEAPLADDDA</sequence>
<accession>A0A9X1B2U2</accession>
<reference evidence="2 3" key="1">
    <citation type="journal article" date="2020" name="Microorganisms">
        <title>Osmotic Adaptation and Compatible Solute Biosynthesis of Phototrophic Bacteria as Revealed from Genome Analyses.</title>
        <authorList>
            <person name="Imhoff J.F."/>
            <person name="Rahn T."/>
            <person name="Kunzel S."/>
            <person name="Keller A."/>
            <person name="Neulinger S.C."/>
        </authorList>
    </citation>
    <scope>NUCLEOTIDE SEQUENCE [LARGE SCALE GENOMIC DNA]</scope>
    <source>
        <strain evidence="2 3">DSM 25653</strain>
    </source>
</reference>
<dbReference type="EMBL" id="NRRY01000001">
    <property type="protein sequence ID" value="MBK1616877.1"/>
    <property type="molecule type" value="Genomic_DNA"/>
</dbReference>
<evidence type="ECO:0000256" key="1">
    <source>
        <dbReference type="SAM" id="MobiDB-lite"/>
    </source>
</evidence>
<evidence type="ECO:0000313" key="3">
    <source>
        <dbReference type="Proteomes" id="UP001138768"/>
    </source>
</evidence>
<name>A0A9X1B2U2_9GAMM</name>
<organism evidence="2 3">
    <name type="scientific">Lamprobacter modestohalophilus</name>
    <dbReference type="NCBI Taxonomy" id="1064514"/>
    <lineage>
        <taxon>Bacteria</taxon>
        <taxon>Pseudomonadati</taxon>
        <taxon>Pseudomonadota</taxon>
        <taxon>Gammaproteobacteria</taxon>
        <taxon>Chromatiales</taxon>
        <taxon>Chromatiaceae</taxon>
        <taxon>Lamprobacter</taxon>
    </lineage>
</organism>
<keyword evidence="3" id="KW-1185">Reference proteome</keyword>
<gene>
    <name evidence="2" type="ORF">CKO42_00085</name>
</gene>
<dbReference type="AlphaFoldDB" id="A0A9X1B2U2"/>
<feature type="compositionally biased region" description="Low complexity" evidence="1">
    <location>
        <begin position="45"/>
        <end position="54"/>
    </location>
</feature>
<evidence type="ECO:0000313" key="2">
    <source>
        <dbReference type="EMBL" id="MBK1616877.1"/>
    </source>
</evidence>
<proteinExistence type="predicted"/>
<dbReference type="Proteomes" id="UP001138768">
    <property type="component" value="Unassembled WGS sequence"/>
</dbReference>
<comment type="caution">
    <text evidence="2">The sequence shown here is derived from an EMBL/GenBank/DDBJ whole genome shotgun (WGS) entry which is preliminary data.</text>
</comment>
<dbReference type="RefSeq" id="WP_200236259.1">
    <property type="nucleotide sequence ID" value="NZ_NRRY01000001.1"/>
</dbReference>
<feature type="region of interest" description="Disordered" evidence="1">
    <location>
        <begin position="45"/>
        <end position="68"/>
    </location>
</feature>
<evidence type="ECO:0008006" key="4">
    <source>
        <dbReference type="Google" id="ProtNLM"/>
    </source>
</evidence>
<protein>
    <recommendedName>
        <fullName evidence="4">Crp/Fnr family transcriptional regulator</fullName>
    </recommendedName>
</protein>